<accession>A0AC34R8W4</accession>
<reference evidence="2" key="1">
    <citation type="submission" date="2022-11" db="UniProtKB">
        <authorList>
            <consortium name="WormBaseParasite"/>
        </authorList>
    </citation>
    <scope>IDENTIFICATION</scope>
</reference>
<evidence type="ECO:0000313" key="1">
    <source>
        <dbReference type="Proteomes" id="UP000887576"/>
    </source>
</evidence>
<dbReference type="WBParaSite" id="JU765_v2.g4529.t1">
    <property type="protein sequence ID" value="JU765_v2.g4529.t1"/>
    <property type="gene ID" value="JU765_v2.g4529"/>
</dbReference>
<sequence>MSSILHLKTSQQKLENEINVLSVNCGIAIQGKYCECDATSCPKDKDGRLCSGRGACDCGKCHCEEGFEGDDCGCESDETSYGYTGSFCSVSQASNSKDGQTLNEKDFNENEVEQENDGEVLPDSNAKDEAVEGNEKSEQNNQSSDSFKMQHLLTALVGLLIVKLGLILA</sequence>
<organism evidence="1 2">
    <name type="scientific">Panagrolaimus sp. JU765</name>
    <dbReference type="NCBI Taxonomy" id="591449"/>
    <lineage>
        <taxon>Eukaryota</taxon>
        <taxon>Metazoa</taxon>
        <taxon>Ecdysozoa</taxon>
        <taxon>Nematoda</taxon>
        <taxon>Chromadorea</taxon>
        <taxon>Rhabditida</taxon>
        <taxon>Tylenchina</taxon>
        <taxon>Panagrolaimomorpha</taxon>
        <taxon>Panagrolaimoidea</taxon>
        <taxon>Panagrolaimidae</taxon>
        <taxon>Panagrolaimus</taxon>
    </lineage>
</organism>
<proteinExistence type="predicted"/>
<protein>
    <submittedName>
        <fullName evidence="2">EGF-like domain-containing protein</fullName>
    </submittedName>
</protein>
<evidence type="ECO:0000313" key="2">
    <source>
        <dbReference type="WBParaSite" id="JU765_v2.g4529.t1"/>
    </source>
</evidence>
<dbReference type="Proteomes" id="UP000887576">
    <property type="component" value="Unplaced"/>
</dbReference>
<name>A0AC34R8W4_9BILA</name>